<accession>A0A5J5KUH1</accession>
<dbReference type="InterPro" id="IPR023198">
    <property type="entry name" value="PGP-like_dom2"/>
</dbReference>
<dbReference type="SUPFAM" id="SSF56784">
    <property type="entry name" value="HAD-like"/>
    <property type="match status" value="1"/>
</dbReference>
<sequence>MVSADTAAAARSTPDAGPRPAAPDAVVWDMDGTLVDTEIHWFAAEGDLMEEHGLPWSHQDSLNMLGFSLEDTTRYMRGRGLELSAEQIGGELYSRVLDRIRHELPLRPGALELLVETRNAGVPTALVTNSGSELAEAVIRRLAVIAQEMDLGGEELFDLVVTGDLGLPGKPDPAPYVFAARRLAALYAERGRPGLEIGRMVAVEDSMTGIRSARESGAVVVGVANLAPLVDSGAHFLPDSLEGITLAELTRWANLPRPDTHDADTYDAGGHEANGRDAGDDEERTEDSSL</sequence>
<dbReference type="PANTHER" id="PTHR18901">
    <property type="entry name" value="2-DEOXYGLUCOSE-6-PHOSPHATE PHOSPHATASE 2"/>
    <property type="match status" value="1"/>
</dbReference>
<dbReference type="InterPro" id="IPR023214">
    <property type="entry name" value="HAD_sf"/>
</dbReference>
<dbReference type="InterPro" id="IPR036412">
    <property type="entry name" value="HAD-like_sf"/>
</dbReference>
<dbReference type="PANTHER" id="PTHR18901:SF38">
    <property type="entry name" value="PSEUDOURIDINE-5'-PHOSPHATASE"/>
    <property type="match status" value="1"/>
</dbReference>
<dbReference type="RefSeq" id="WP_158034660.1">
    <property type="nucleotide sequence ID" value="NZ_ML708625.1"/>
</dbReference>
<gene>
    <name evidence="2" type="ORF">FCK90_12625</name>
</gene>
<feature type="compositionally biased region" description="Basic and acidic residues" evidence="1">
    <location>
        <begin position="258"/>
        <end position="278"/>
    </location>
</feature>
<dbReference type="OrthoDB" id="9797743at2"/>
<evidence type="ECO:0000313" key="3">
    <source>
        <dbReference type="Proteomes" id="UP000325957"/>
    </source>
</evidence>
<dbReference type="SFLD" id="SFLDS00003">
    <property type="entry name" value="Haloacid_Dehalogenase"/>
    <property type="match status" value="1"/>
</dbReference>
<proteinExistence type="predicted"/>
<name>A0A5J5KUH1_9MICC</name>
<dbReference type="Pfam" id="PF00702">
    <property type="entry name" value="Hydrolase"/>
    <property type="match status" value="1"/>
</dbReference>
<dbReference type="SFLD" id="SFLDG01129">
    <property type="entry name" value="C1.5:_HAD__Beta-PGM__Phosphata"/>
    <property type="match status" value="1"/>
</dbReference>
<dbReference type="Proteomes" id="UP000325957">
    <property type="component" value="Unassembled WGS sequence"/>
</dbReference>
<organism evidence="2 3">
    <name type="scientific">Kocuria coralli</name>
    <dbReference type="NCBI Taxonomy" id="1461025"/>
    <lineage>
        <taxon>Bacteria</taxon>
        <taxon>Bacillati</taxon>
        <taxon>Actinomycetota</taxon>
        <taxon>Actinomycetes</taxon>
        <taxon>Micrococcales</taxon>
        <taxon>Micrococcaceae</taxon>
        <taxon>Kocuria</taxon>
    </lineage>
</organism>
<dbReference type="EMBL" id="SZWF01000021">
    <property type="protein sequence ID" value="KAA9393349.1"/>
    <property type="molecule type" value="Genomic_DNA"/>
</dbReference>
<feature type="compositionally biased region" description="Low complexity" evidence="1">
    <location>
        <begin position="14"/>
        <end position="23"/>
    </location>
</feature>
<feature type="region of interest" description="Disordered" evidence="1">
    <location>
        <begin position="255"/>
        <end position="290"/>
    </location>
</feature>
<keyword evidence="3" id="KW-1185">Reference proteome</keyword>
<evidence type="ECO:0000313" key="2">
    <source>
        <dbReference type="EMBL" id="KAA9393349.1"/>
    </source>
</evidence>
<feature type="compositionally biased region" description="Acidic residues" evidence="1">
    <location>
        <begin position="279"/>
        <end position="290"/>
    </location>
</feature>
<reference evidence="2 3" key="1">
    <citation type="submission" date="2019-05" db="EMBL/GenBank/DDBJ databases">
        <title>Kocuria coralli sp. nov., a novel actinobacterium isolated from coral reef seawater.</title>
        <authorList>
            <person name="Li J."/>
        </authorList>
    </citation>
    <scope>NUCLEOTIDE SEQUENCE [LARGE SCALE GENOMIC DNA]</scope>
    <source>
        <strain evidence="2 3">SCSIO 13007</strain>
    </source>
</reference>
<protein>
    <submittedName>
        <fullName evidence="2">HAD family phosphatase</fullName>
    </submittedName>
</protein>
<dbReference type="AlphaFoldDB" id="A0A5J5KUH1"/>
<dbReference type="Gene3D" id="1.10.150.240">
    <property type="entry name" value="Putative phosphatase, domain 2"/>
    <property type="match status" value="1"/>
</dbReference>
<evidence type="ECO:0000256" key="1">
    <source>
        <dbReference type="SAM" id="MobiDB-lite"/>
    </source>
</evidence>
<dbReference type="CDD" id="cd07505">
    <property type="entry name" value="HAD_BPGM-like"/>
    <property type="match status" value="1"/>
</dbReference>
<dbReference type="Gene3D" id="3.40.50.1000">
    <property type="entry name" value="HAD superfamily/HAD-like"/>
    <property type="match status" value="1"/>
</dbReference>
<comment type="caution">
    <text evidence="2">The sequence shown here is derived from an EMBL/GenBank/DDBJ whole genome shotgun (WGS) entry which is preliminary data.</text>
</comment>
<feature type="region of interest" description="Disordered" evidence="1">
    <location>
        <begin position="1"/>
        <end position="23"/>
    </location>
</feature>